<dbReference type="Pfam" id="PF13499">
    <property type="entry name" value="EF-hand_7"/>
    <property type="match status" value="1"/>
</dbReference>
<dbReference type="AlphaFoldDB" id="G7YGU0"/>
<proteinExistence type="predicted"/>
<protein>
    <submittedName>
        <fullName evidence="5">Calmodulin</fullName>
    </submittedName>
</protein>
<dbReference type="InterPro" id="IPR013087">
    <property type="entry name" value="Znf_C2H2_type"/>
</dbReference>
<dbReference type="GO" id="GO:0043226">
    <property type="term" value="C:organelle"/>
    <property type="evidence" value="ECO:0007669"/>
    <property type="project" value="UniProtKB-ARBA"/>
</dbReference>
<dbReference type="PANTHER" id="PTHR10891">
    <property type="entry name" value="EF-HAND CALCIUM-BINDING DOMAIN CONTAINING PROTEIN"/>
    <property type="match status" value="1"/>
</dbReference>
<dbReference type="SUPFAM" id="SSF47473">
    <property type="entry name" value="EF-hand"/>
    <property type="match status" value="1"/>
</dbReference>
<organism evidence="5 6">
    <name type="scientific">Clonorchis sinensis</name>
    <name type="common">Chinese liver fluke</name>
    <dbReference type="NCBI Taxonomy" id="79923"/>
    <lineage>
        <taxon>Eukaryota</taxon>
        <taxon>Metazoa</taxon>
        <taxon>Spiralia</taxon>
        <taxon>Lophotrochozoa</taxon>
        <taxon>Platyhelminthes</taxon>
        <taxon>Trematoda</taxon>
        <taxon>Digenea</taxon>
        <taxon>Opisthorchiida</taxon>
        <taxon>Opisthorchiata</taxon>
        <taxon>Opisthorchiidae</taxon>
        <taxon>Clonorchis</taxon>
    </lineage>
</organism>
<keyword evidence="6" id="KW-1185">Reference proteome</keyword>
<dbReference type="EMBL" id="DF143250">
    <property type="protein sequence ID" value="GAA52173.1"/>
    <property type="molecule type" value="Genomic_DNA"/>
</dbReference>
<dbReference type="InterPro" id="IPR011992">
    <property type="entry name" value="EF-hand-dom_pair"/>
</dbReference>
<reference evidence="5" key="1">
    <citation type="journal article" date="2011" name="Genome Biol.">
        <title>The draft genome of the carcinogenic human liver fluke Clonorchis sinensis.</title>
        <authorList>
            <person name="Wang X."/>
            <person name="Chen W."/>
            <person name="Huang Y."/>
            <person name="Sun J."/>
            <person name="Men J."/>
            <person name="Liu H."/>
            <person name="Luo F."/>
            <person name="Guo L."/>
            <person name="Lv X."/>
            <person name="Deng C."/>
            <person name="Zhou C."/>
            <person name="Fan Y."/>
            <person name="Li X."/>
            <person name="Huang L."/>
            <person name="Hu Y."/>
            <person name="Liang C."/>
            <person name="Hu X."/>
            <person name="Xu J."/>
            <person name="Yu X."/>
        </authorList>
    </citation>
    <scope>NUCLEOTIDE SEQUENCE [LARGE SCALE GENOMIC DNA]</scope>
    <source>
        <strain evidence="5">Henan</strain>
    </source>
</reference>
<evidence type="ECO:0000313" key="6">
    <source>
        <dbReference type="Proteomes" id="UP000008909"/>
    </source>
</evidence>
<dbReference type="Pfam" id="PF00036">
    <property type="entry name" value="EF-hand_1"/>
    <property type="match status" value="1"/>
</dbReference>
<dbReference type="InterPro" id="IPR002048">
    <property type="entry name" value="EF_hand_dom"/>
</dbReference>
<evidence type="ECO:0000256" key="2">
    <source>
        <dbReference type="ARBA" id="ARBA00022737"/>
    </source>
</evidence>
<feature type="domain" description="EF-hand" evidence="4">
    <location>
        <begin position="48"/>
        <end position="83"/>
    </location>
</feature>
<reference key="2">
    <citation type="submission" date="2011-10" db="EMBL/GenBank/DDBJ databases">
        <title>The genome and transcriptome sequence of Clonorchis sinensis provide insights into the carcinogenic liver fluke.</title>
        <authorList>
            <person name="Wang X."/>
            <person name="Huang Y."/>
            <person name="Chen W."/>
            <person name="Liu H."/>
            <person name="Guo L."/>
            <person name="Chen Y."/>
            <person name="Luo F."/>
            <person name="Zhou W."/>
            <person name="Sun J."/>
            <person name="Mao Q."/>
            <person name="Liang P."/>
            <person name="Zhou C."/>
            <person name="Tian Y."/>
            <person name="Men J."/>
            <person name="Lv X."/>
            <person name="Huang L."/>
            <person name="Zhou J."/>
            <person name="Hu Y."/>
            <person name="Li R."/>
            <person name="Zhang F."/>
            <person name="Lei H."/>
            <person name="Li X."/>
            <person name="Hu X."/>
            <person name="Liang C."/>
            <person name="Xu J."/>
            <person name="Wu Z."/>
            <person name="Yu X."/>
        </authorList>
    </citation>
    <scope>NUCLEOTIDE SEQUENCE</scope>
    <source>
        <strain>Henan</strain>
    </source>
</reference>
<dbReference type="CDD" id="cd10442">
    <property type="entry name" value="GIY-YIG_PLEs"/>
    <property type="match status" value="1"/>
</dbReference>
<dbReference type="InterPro" id="IPR039647">
    <property type="entry name" value="EF_hand_pair_protein_CML-like"/>
</dbReference>
<feature type="domain" description="EF-hand" evidence="4">
    <location>
        <begin position="119"/>
        <end position="154"/>
    </location>
</feature>
<keyword evidence="2" id="KW-0677">Repeat</keyword>
<dbReference type="InterPro" id="IPR018247">
    <property type="entry name" value="EF_Hand_1_Ca_BS"/>
</dbReference>
<keyword evidence="1" id="KW-0479">Metal-binding</keyword>
<dbReference type="Gene3D" id="3.40.1440.10">
    <property type="entry name" value="GIY-YIG endonuclease"/>
    <property type="match status" value="1"/>
</dbReference>
<dbReference type="InterPro" id="IPR035901">
    <property type="entry name" value="GIY-YIG_endonuc_sf"/>
</dbReference>
<dbReference type="FunFam" id="1.10.238.10:FF:000178">
    <property type="entry name" value="Calmodulin-2 A"/>
    <property type="match status" value="1"/>
</dbReference>
<gene>
    <name evidence="5" type="ORF">CLF_107456</name>
</gene>
<name>G7YGU0_CLOSI</name>
<keyword evidence="3" id="KW-0106">Calcium</keyword>
<dbReference type="SMART" id="SM00054">
    <property type="entry name" value="EFh"/>
    <property type="match status" value="3"/>
</dbReference>
<dbReference type="PROSITE" id="PS00018">
    <property type="entry name" value="EF_HAND_1"/>
    <property type="match status" value="2"/>
</dbReference>
<feature type="domain" description="EF-hand" evidence="4">
    <location>
        <begin position="84"/>
        <end position="118"/>
    </location>
</feature>
<dbReference type="GO" id="GO:0005509">
    <property type="term" value="F:calcium ion binding"/>
    <property type="evidence" value="ECO:0007669"/>
    <property type="project" value="InterPro"/>
</dbReference>
<evidence type="ECO:0000256" key="1">
    <source>
        <dbReference type="ARBA" id="ARBA00022723"/>
    </source>
</evidence>
<dbReference type="PROSITE" id="PS50222">
    <property type="entry name" value="EF_HAND_2"/>
    <property type="match status" value="3"/>
</dbReference>
<evidence type="ECO:0000256" key="3">
    <source>
        <dbReference type="ARBA" id="ARBA00022837"/>
    </source>
</evidence>
<sequence>MMSCTTCKQCSNPIILKVENYQLVTRLVYLDLETMRVETEHGLSAESNDYSELREAFRVIDENHDGTLSYSELSKLIRLVSPDYSDSEIKLLMHKSDVNGDGKISFDEFVRLMSFGATDDVSTTEEAFRVFDSDKDGFITKLELSQVMQRIGHKYTGTLQIIRRILNTANIRVGFQSGNTLRSVLVQLKDRLPANRTRDCVYKIKCNDCIKVYIGQTARELHTRVGEHRRKINRSPRNAGEDRALLKDSAIAEHALDTGNKIDLENVEVLRRGLRSTTLRLMAEAVEIAKHFSVNRIEGVELGGVWRTVLHQSS</sequence>
<dbReference type="PROSITE" id="PS00028">
    <property type="entry name" value="ZINC_FINGER_C2H2_1"/>
    <property type="match status" value="1"/>
</dbReference>
<dbReference type="Proteomes" id="UP000008909">
    <property type="component" value="Unassembled WGS sequence"/>
</dbReference>
<evidence type="ECO:0000313" key="5">
    <source>
        <dbReference type="EMBL" id="GAA52173.1"/>
    </source>
</evidence>
<evidence type="ECO:0000259" key="4">
    <source>
        <dbReference type="PROSITE" id="PS50222"/>
    </source>
</evidence>
<dbReference type="Gene3D" id="1.10.238.10">
    <property type="entry name" value="EF-hand"/>
    <property type="match status" value="2"/>
</dbReference>
<dbReference type="CDD" id="cd00051">
    <property type="entry name" value="EFh"/>
    <property type="match status" value="2"/>
</dbReference>
<accession>G7YGU0</accession>